<dbReference type="OrthoDB" id="5950519at2759"/>
<feature type="compositionally biased region" description="Basic and acidic residues" evidence="4">
    <location>
        <begin position="963"/>
        <end position="981"/>
    </location>
</feature>
<dbReference type="Gene3D" id="3.30.160.60">
    <property type="entry name" value="Classic Zinc Finger"/>
    <property type="match status" value="1"/>
</dbReference>
<dbReference type="EMBL" id="SNRW01001488">
    <property type="protein sequence ID" value="KAA6396202.1"/>
    <property type="molecule type" value="Genomic_DNA"/>
</dbReference>
<feature type="compositionally biased region" description="Basic and acidic residues" evidence="4">
    <location>
        <begin position="773"/>
        <end position="802"/>
    </location>
</feature>
<evidence type="ECO:0000256" key="2">
    <source>
        <dbReference type="PROSITE-ProRule" id="PRU00024"/>
    </source>
</evidence>
<dbReference type="PROSITE" id="PS50089">
    <property type="entry name" value="ZF_RING_2"/>
    <property type="match status" value="1"/>
</dbReference>
<evidence type="ECO:0000256" key="4">
    <source>
        <dbReference type="SAM" id="MobiDB-lite"/>
    </source>
</evidence>
<feature type="compositionally biased region" description="Basic and acidic residues" evidence="4">
    <location>
        <begin position="945"/>
        <end position="954"/>
    </location>
</feature>
<feature type="region of interest" description="Disordered" evidence="4">
    <location>
        <begin position="399"/>
        <end position="442"/>
    </location>
</feature>
<feature type="compositionally biased region" description="Polar residues" evidence="4">
    <location>
        <begin position="1392"/>
        <end position="1436"/>
    </location>
</feature>
<feature type="compositionally biased region" description="Basic and acidic residues" evidence="4">
    <location>
        <begin position="1023"/>
        <end position="1136"/>
    </location>
</feature>
<evidence type="ECO:0000256" key="1">
    <source>
        <dbReference type="ARBA" id="ARBA00022723"/>
    </source>
</evidence>
<feature type="compositionally biased region" description="Basic and acidic residues" evidence="4">
    <location>
        <begin position="582"/>
        <end position="604"/>
    </location>
</feature>
<dbReference type="InterPro" id="IPR013083">
    <property type="entry name" value="Znf_RING/FYVE/PHD"/>
</dbReference>
<dbReference type="GO" id="GO:0051865">
    <property type="term" value="P:protein autoubiquitination"/>
    <property type="evidence" value="ECO:0007669"/>
    <property type="project" value="TreeGrafter"/>
</dbReference>
<dbReference type="Proteomes" id="UP000324800">
    <property type="component" value="Unassembled WGS sequence"/>
</dbReference>
<organism evidence="7 8">
    <name type="scientific">Streblomastix strix</name>
    <dbReference type="NCBI Taxonomy" id="222440"/>
    <lineage>
        <taxon>Eukaryota</taxon>
        <taxon>Metamonada</taxon>
        <taxon>Preaxostyla</taxon>
        <taxon>Oxymonadida</taxon>
        <taxon>Streblomastigidae</taxon>
        <taxon>Streblomastix</taxon>
    </lineage>
</organism>
<feature type="compositionally biased region" description="Acidic residues" evidence="4">
    <location>
        <begin position="1300"/>
        <end position="1314"/>
    </location>
</feature>
<feature type="compositionally biased region" description="Basic and acidic residues" evidence="4">
    <location>
        <begin position="643"/>
        <end position="664"/>
    </location>
</feature>
<feature type="region of interest" description="Disordered" evidence="4">
    <location>
        <begin position="1221"/>
        <end position="1343"/>
    </location>
</feature>
<comment type="caution">
    <text evidence="7">The sequence shown here is derived from an EMBL/GenBank/DDBJ whole genome shotgun (WGS) entry which is preliminary data.</text>
</comment>
<dbReference type="GO" id="GO:0006513">
    <property type="term" value="P:protein monoubiquitination"/>
    <property type="evidence" value="ECO:0007669"/>
    <property type="project" value="TreeGrafter"/>
</dbReference>
<reference evidence="7 8" key="1">
    <citation type="submission" date="2019-03" db="EMBL/GenBank/DDBJ databases">
        <title>Single cell metagenomics reveals metabolic interactions within the superorganism composed of flagellate Streblomastix strix and complex community of Bacteroidetes bacteria on its surface.</title>
        <authorList>
            <person name="Treitli S.C."/>
            <person name="Kolisko M."/>
            <person name="Husnik F."/>
            <person name="Keeling P."/>
            <person name="Hampl V."/>
        </authorList>
    </citation>
    <scope>NUCLEOTIDE SEQUENCE [LARGE SCALE GENOMIC DNA]</scope>
    <source>
        <strain evidence="7">ST1C</strain>
    </source>
</reference>
<dbReference type="InterPro" id="IPR001841">
    <property type="entry name" value="Znf_RING"/>
</dbReference>
<feature type="domain" description="RING-type" evidence="5">
    <location>
        <begin position="24"/>
        <end position="63"/>
    </location>
</feature>
<feature type="compositionally biased region" description="Low complexity" evidence="4">
    <location>
        <begin position="418"/>
        <end position="442"/>
    </location>
</feature>
<feature type="compositionally biased region" description="Polar residues" evidence="4">
    <location>
        <begin position="1162"/>
        <end position="1171"/>
    </location>
</feature>
<feature type="compositionally biased region" description="Acidic residues" evidence="4">
    <location>
        <begin position="605"/>
        <end position="615"/>
    </location>
</feature>
<feature type="coiled-coil region" evidence="3">
    <location>
        <begin position="184"/>
        <end position="240"/>
    </location>
</feature>
<feature type="region of interest" description="Disordered" evidence="4">
    <location>
        <begin position="1021"/>
        <end position="1171"/>
    </location>
</feature>
<feature type="compositionally biased region" description="Basic and acidic residues" evidence="4">
    <location>
        <begin position="1188"/>
        <end position="1202"/>
    </location>
</feature>
<dbReference type="GO" id="GO:0070842">
    <property type="term" value="P:aggresome assembly"/>
    <property type="evidence" value="ECO:0007669"/>
    <property type="project" value="TreeGrafter"/>
</dbReference>
<name>A0A5J4WNK5_9EUKA</name>
<dbReference type="PROSITE" id="PS50119">
    <property type="entry name" value="ZF_BBOX"/>
    <property type="match status" value="1"/>
</dbReference>
<sequence>MTAIDDDLSSDGEESPQQVRALKCFICLRTAKGPVLTKCCTNIACSQCLRKWMHTSASCPHCRKRIGYADLIDVSRFVTGITEEIIPIVEAKKKKNEPCREHPQHTLDYYCANCKIVVCPDCAIVTSKHKGHDIQSMADIRRSSEGELVTSVVSIVERMKDIGTLERGMEREQGEIRQQYGSAFQLLEGNLKRLQTEMDSEMKKAVDNIEKYKEKLSRQSKNLKDEADEIQNTLKRECDQTIVERKKKMIEKAENAVKKSYSCEDGFFPLPQDYTRTTISYFNRDEYSIVSKLLLENLQNLFQGFKNKKSIIGNEERNRKWQRNLKQLDIVEKKDIEGKIISIKDNEKPEQNNQESINYHKNLLHRGEIVVKKNQQEQKEFSEIIERIFGQAKSITGNELNTDGIEKQNSKDVPSHGSEQSSSSSSSSSSQSQSYQSPSPFPPSIVSSPLYPPYSCFTFSFQNFLAQCPLNSPLLSPIFQLAPFPFKFRCQIFAREDGSSNPNGESQMFPIKDFVTGETKMMKEKTLGIFLELLEGYPNWIYEGAQDQDDLKKMNQKNEMNDIESDISSDDDIDEEDNEFDKDEKETQIEKDNKKDNDIHHTKEEEEEREREEIEIEKKLAQQFEDEDIAMELKEEDEEIQKEEENNGKDEKIKESDSNKEKINKQWRNQKYLDLLMRVNDAIKAKRNLLDQQEAINNIKASSQQSSSSKQQTTNQEIPPFVINPLFAKILEPAENSGPQPHLQDAHQKPLSSGQKPTHVFDWRIEILSQPHRMIDAKEDQNKNSNEKERDKDVDGRNDKHPTQSSSSQISQPHHQITTRANSGEPVPAFSFQQQQSSNTQLINIRSFSPPQTFSRGYTSKFQVGMPLGYRNFQNHQNMLRNRHVWTNDGAVHFRLGIRLPTYKDESEEHQRLLTSVMVAAQIAERRKLENEKKREEKKKKRIEMKKIEKEKQRIASRLSNNNKDDKNIDNNKDDEKQKRREERIMKIVIEMEERRNAREAQRDEYRQIRKKKREMIMIKQNRQLEKQNRGLSHDRNLKKDNKVEQPLRTSRDNQRDREKERDDYNPRTSRDCERNREREKEKEREIDRQRMKDKEKEIELEKEKEKERRKLQELEKERELRKREKEKDKDKERQRKSSGTPSQYPQQQKQPELCEMEEKSMISNEQLRQSRQLPLIHNQIIVKDYKEKKDNEEREKEKEIEVTGGDDVNTKIKMLQERQKEMERKWIKEKDKEKEKKKDNENERRRMIDLEREKIKEILKDNKKDLVNNVRQSEKIKEQERNNEGQSFNMNLAKVKNEDEYEYEEYDDEDETEAQSQVQHRKLNKEKDNKEREKKKEKEIISKNDGEEDIHWKQTEQEIAMLTELMRRQQYKSAVDTPMQEAPPAQDLKLQRNSSRLSVGTVQNISEQQINSKPGNVGVSATGSNSQISTAQQRLSGEHQRLMVQMLMNLQHQQKQDEEDEDDELEDGELEGDDEPLEKQNLTYDMGEIGHERK</sequence>
<feature type="compositionally biased region" description="Basic and acidic residues" evidence="4">
    <location>
        <begin position="404"/>
        <end position="414"/>
    </location>
</feature>
<dbReference type="SUPFAM" id="SSF57850">
    <property type="entry name" value="RING/U-box"/>
    <property type="match status" value="1"/>
</dbReference>
<feature type="compositionally biased region" description="Acidic residues" evidence="4">
    <location>
        <begin position="561"/>
        <end position="581"/>
    </location>
</feature>
<dbReference type="InterPro" id="IPR053003">
    <property type="entry name" value="TRIM_RBCC_E3_ubiq-ligases"/>
</dbReference>
<dbReference type="GO" id="GO:0005778">
    <property type="term" value="C:peroxisomal membrane"/>
    <property type="evidence" value="ECO:0007669"/>
    <property type="project" value="TreeGrafter"/>
</dbReference>
<feature type="region of interest" description="Disordered" evidence="4">
    <location>
        <begin position="733"/>
        <end position="756"/>
    </location>
</feature>
<gene>
    <name evidence="7" type="ORF">EZS28_008270</name>
</gene>
<dbReference type="GO" id="GO:0061630">
    <property type="term" value="F:ubiquitin protein ligase activity"/>
    <property type="evidence" value="ECO:0007669"/>
    <property type="project" value="TreeGrafter"/>
</dbReference>
<feature type="compositionally biased region" description="Basic and acidic residues" evidence="4">
    <location>
        <begin position="1221"/>
        <end position="1284"/>
    </location>
</feature>
<feature type="compositionally biased region" description="Basic and acidic residues" evidence="4">
    <location>
        <begin position="1326"/>
        <end position="1343"/>
    </location>
</feature>
<evidence type="ECO:0000256" key="3">
    <source>
        <dbReference type="SAM" id="Coils"/>
    </source>
</evidence>
<feature type="domain" description="B box-type" evidence="6">
    <location>
        <begin position="94"/>
        <end position="137"/>
    </location>
</feature>
<dbReference type="GO" id="GO:0005164">
    <property type="term" value="F:tumor necrosis factor receptor binding"/>
    <property type="evidence" value="ECO:0007669"/>
    <property type="project" value="TreeGrafter"/>
</dbReference>
<feature type="compositionally biased region" description="Polar residues" evidence="4">
    <location>
        <begin position="1138"/>
        <end position="1151"/>
    </location>
</feature>
<dbReference type="Pfam" id="PF13920">
    <property type="entry name" value="zf-C3HC4_3"/>
    <property type="match status" value="1"/>
</dbReference>
<accession>A0A5J4WNK5</accession>
<protein>
    <submittedName>
        <fullName evidence="7">Uncharacterized protein</fullName>
    </submittedName>
</protein>
<feature type="compositionally biased region" description="Acidic residues" evidence="4">
    <location>
        <begin position="624"/>
        <end position="642"/>
    </location>
</feature>
<evidence type="ECO:0000313" key="8">
    <source>
        <dbReference type="Proteomes" id="UP000324800"/>
    </source>
</evidence>
<dbReference type="Pfam" id="PF00643">
    <property type="entry name" value="zf-B_box"/>
    <property type="match status" value="1"/>
</dbReference>
<feature type="compositionally biased region" description="Low complexity" evidence="4">
    <location>
        <begin position="803"/>
        <end position="818"/>
    </location>
</feature>
<keyword evidence="2" id="KW-0862">Zinc</keyword>
<dbReference type="GO" id="GO:0008270">
    <property type="term" value="F:zinc ion binding"/>
    <property type="evidence" value="ECO:0007669"/>
    <property type="project" value="UniProtKB-KW"/>
</dbReference>
<feature type="region of interest" description="Disordered" evidence="4">
    <location>
        <begin position="772"/>
        <end position="825"/>
    </location>
</feature>
<evidence type="ECO:0000259" key="6">
    <source>
        <dbReference type="PROSITE" id="PS50119"/>
    </source>
</evidence>
<feature type="region of interest" description="Disordered" evidence="4">
    <location>
        <begin position="560"/>
        <end position="667"/>
    </location>
</feature>
<evidence type="ECO:0000259" key="5">
    <source>
        <dbReference type="PROSITE" id="PS50089"/>
    </source>
</evidence>
<dbReference type="GO" id="GO:0031625">
    <property type="term" value="F:ubiquitin protein ligase binding"/>
    <property type="evidence" value="ECO:0007669"/>
    <property type="project" value="TreeGrafter"/>
</dbReference>
<evidence type="ECO:0000313" key="7">
    <source>
        <dbReference type="EMBL" id="KAA6396202.1"/>
    </source>
</evidence>
<keyword evidence="1" id="KW-0479">Metal-binding</keyword>
<dbReference type="PANTHER" id="PTHR36754:SF2">
    <property type="entry name" value="E3 UBIQUITIN-PROTEIN LIGASE TRIM37"/>
    <property type="match status" value="1"/>
</dbReference>
<feature type="compositionally biased region" description="Acidic residues" evidence="4">
    <location>
        <begin position="1458"/>
        <end position="1477"/>
    </location>
</feature>
<keyword evidence="3" id="KW-0175">Coiled coil</keyword>
<dbReference type="SUPFAM" id="SSF57845">
    <property type="entry name" value="B-box zinc-binding domain"/>
    <property type="match status" value="1"/>
</dbReference>
<feature type="region of interest" description="Disordered" evidence="4">
    <location>
        <begin position="929"/>
        <end position="981"/>
    </location>
</feature>
<keyword evidence="2" id="KW-0863">Zinc-finger</keyword>
<dbReference type="InterPro" id="IPR000315">
    <property type="entry name" value="Znf_B-box"/>
</dbReference>
<dbReference type="Gene3D" id="3.30.40.10">
    <property type="entry name" value="Zinc/RING finger domain, C3HC4 (zinc finger)"/>
    <property type="match status" value="1"/>
</dbReference>
<proteinExistence type="predicted"/>
<dbReference type="GO" id="GO:0016235">
    <property type="term" value="C:aggresome"/>
    <property type="evidence" value="ECO:0007669"/>
    <property type="project" value="TreeGrafter"/>
</dbReference>
<dbReference type="PANTHER" id="PTHR36754">
    <property type="entry name" value="E3 UBIQUITIN-PROTEIN LIGASE TRIM37"/>
    <property type="match status" value="1"/>
</dbReference>
<feature type="region of interest" description="Disordered" evidence="4">
    <location>
        <begin position="1188"/>
        <end position="1208"/>
    </location>
</feature>
<feature type="region of interest" description="Disordered" evidence="4">
    <location>
        <begin position="1373"/>
        <end position="1495"/>
    </location>
</feature>
<dbReference type="CDD" id="cd19756">
    <property type="entry name" value="Bbox2"/>
    <property type="match status" value="1"/>
</dbReference>